<reference evidence="1 2" key="1">
    <citation type="submission" date="2019-12" db="EMBL/GenBank/DDBJ databases">
        <title>Auraticoccus cholistani sp. nov., an actinomycete isolated from soil of Cholistan desert.</title>
        <authorList>
            <person name="Cheema M.T."/>
        </authorList>
    </citation>
    <scope>NUCLEOTIDE SEQUENCE [LARGE SCALE GENOMIC DNA]</scope>
    <source>
        <strain evidence="1 2">F435</strain>
    </source>
</reference>
<organism evidence="1 2">
    <name type="scientific">Auraticoccus cholistanensis</name>
    <dbReference type="NCBI Taxonomy" id="2656650"/>
    <lineage>
        <taxon>Bacteria</taxon>
        <taxon>Bacillati</taxon>
        <taxon>Actinomycetota</taxon>
        <taxon>Actinomycetes</taxon>
        <taxon>Propionibacteriales</taxon>
        <taxon>Propionibacteriaceae</taxon>
        <taxon>Auraticoccus</taxon>
    </lineage>
</organism>
<evidence type="ECO:0000313" key="2">
    <source>
        <dbReference type="Proteomes" id="UP000435304"/>
    </source>
</evidence>
<name>A0A6A9UUN0_9ACTN</name>
<evidence type="ECO:0008006" key="3">
    <source>
        <dbReference type="Google" id="ProtNLM"/>
    </source>
</evidence>
<keyword evidence="2" id="KW-1185">Reference proteome</keyword>
<dbReference type="EMBL" id="WPCU01000006">
    <property type="protein sequence ID" value="MVA76523.1"/>
    <property type="molecule type" value="Genomic_DNA"/>
</dbReference>
<dbReference type="Proteomes" id="UP000435304">
    <property type="component" value="Unassembled WGS sequence"/>
</dbReference>
<proteinExistence type="predicted"/>
<accession>A0A6A9UUN0</accession>
<comment type="caution">
    <text evidence="1">The sequence shown here is derived from an EMBL/GenBank/DDBJ whole genome shotgun (WGS) entry which is preliminary data.</text>
</comment>
<protein>
    <recommendedName>
        <fullName evidence="3">ESX-1 secretion-associated protein</fullName>
    </recommendedName>
</protein>
<sequence>MSGPSAEEIARSLSDLRACAEAFDSEGVALAGRAGEFGAQGTGALSFGIFLAVGAAYDRGCTALAGAAEAGGTALQEVATTLRSVADAYERDEENNVHLSQGEW</sequence>
<dbReference type="RefSeq" id="WP_156610049.1">
    <property type="nucleotide sequence ID" value="NZ_WPCU01000006.1"/>
</dbReference>
<evidence type="ECO:0000313" key="1">
    <source>
        <dbReference type="EMBL" id="MVA76523.1"/>
    </source>
</evidence>
<dbReference type="AlphaFoldDB" id="A0A6A9UUN0"/>
<gene>
    <name evidence="1" type="ORF">GC722_10875</name>
</gene>